<dbReference type="Gene3D" id="2.60.120.10">
    <property type="entry name" value="Jelly Rolls"/>
    <property type="match status" value="1"/>
</dbReference>
<evidence type="ECO:0000259" key="1">
    <source>
        <dbReference type="PROSITE" id="PS50042"/>
    </source>
</evidence>
<dbReference type="EMBL" id="CAEZYR010000008">
    <property type="protein sequence ID" value="CAB4729715.1"/>
    <property type="molecule type" value="Genomic_DNA"/>
</dbReference>
<dbReference type="EMBL" id="CAFBMH010000001">
    <property type="protein sequence ID" value="CAB4888615.1"/>
    <property type="molecule type" value="Genomic_DNA"/>
</dbReference>
<dbReference type="PRINTS" id="PR00103">
    <property type="entry name" value="CAMPKINASE"/>
</dbReference>
<evidence type="ECO:0000313" key="5">
    <source>
        <dbReference type="EMBL" id="CAB4978305.1"/>
    </source>
</evidence>
<organism evidence="4">
    <name type="scientific">freshwater metagenome</name>
    <dbReference type="NCBI Taxonomy" id="449393"/>
    <lineage>
        <taxon>unclassified sequences</taxon>
        <taxon>metagenomes</taxon>
        <taxon>ecological metagenomes</taxon>
    </lineage>
</organism>
<dbReference type="InterPro" id="IPR014710">
    <property type="entry name" value="RmlC-like_jellyroll"/>
</dbReference>
<dbReference type="InterPro" id="IPR000595">
    <property type="entry name" value="cNMP-bd_dom"/>
</dbReference>
<dbReference type="PROSITE" id="PS00888">
    <property type="entry name" value="CNMP_BINDING_1"/>
    <property type="match status" value="1"/>
</dbReference>
<protein>
    <submittedName>
        <fullName evidence="4">Unannotated protein</fullName>
    </submittedName>
</protein>
<dbReference type="SMART" id="SM00100">
    <property type="entry name" value="cNMP"/>
    <property type="match status" value="1"/>
</dbReference>
<accession>A0A6J7F549</accession>
<dbReference type="Pfam" id="PF00027">
    <property type="entry name" value="cNMP_binding"/>
    <property type="match status" value="1"/>
</dbReference>
<dbReference type="PROSITE" id="PS00889">
    <property type="entry name" value="CNMP_BINDING_2"/>
    <property type="match status" value="1"/>
</dbReference>
<dbReference type="PANTHER" id="PTHR11635:SF152">
    <property type="entry name" value="CAMP-DEPENDENT PROTEIN KINASE TYPE I REGULATORY SUBUNIT-RELATED"/>
    <property type="match status" value="1"/>
</dbReference>
<name>A0A6J7F549_9ZZZZ</name>
<evidence type="ECO:0000313" key="4">
    <source>
        <dbReference type="EMBL" id="CAB4888615.1"/>
    </source>
</evidence>
<dbReference type="PROSITE" id="PS50042">
    <property type="entry name" value="CNMP_BINDING_3"/>
    <property type="match status" value="1"/>
</dbReference>
<evidence type="ECO:0000313" key="2">
    <source>
        <dbReference type="EMBL" id="CAB4729715.1"/>
    </source>
</evidence>
<proteinExistence type="predicted"/>
<gene>
    <name evidence="2" type="ORF">UFOPK2754_00392</name>
    <name evidence="3" type="ORF">UFOPK3139_00134</name>
    <name evidence="4" type="ORF">UFOPK3543_00050</name>
    <name evidence="5" type="ORF">UFOPK3967_00191</name>
</gene>
<sequence>MARSDIDQTLAGIPIFSECSKKELKAISKLVTSVHINMGKVLVREGDAGREFMIIAQGTAVVKRNGRKIAVLGPGDFFGELAVLAGVPRTATVTAETDMVVEAMNRREFSSLLDESPAMAKKILLGAVKRMYANDQKSLH</sequence>
<dbReference type="GO" id="GO:0005952">
    <property type="term" value="C:cAMP-dependent protein kinase complex"/>
    <property type="evidence" value="ECO:0007669"/>
    <property type="project" value="InterPro"/>
</dbReference>
<dbReference type="PANTHER" id="PTHR11635">
    <property type="entry name" value="CAMP-DEPENDENT PROTEIN KINASE REGULATORY CHAIN"/>
    <property type="match status" value="1"/>
</dbReference>
<dbReference type="CDD" id="cd00038">
    <property type="entry name" value="CAP_ED"/>
    <property type="match status" value="1"/>
</dbReference>
<dbReference type="InterPro" id="IPR018488">
    <property type="entry name" value="cNMP-bd_CS"/>
</dbReference>
<evidence type="ECO:0000313" key="3">
    <source>
        <dbReference type="EMBL" id="CAB4813027.1"/>
    </source>
</evidence>
<dbReference type="GO" id="GO:0005829">
    <property type="term" value="C:cytosol"/>
    <property type="evidence" value="ECO:0007669"/>
    <property type="project" value="TreeGrafter"/>
</dbReference>
<feature type="domain" description="Cyclic nucleotide-binding" evidence="1">
    <location>
        <begin position="15"/>
        <end position="130"/>
    </location>
</feature>
<dbReference type="EMBL" id="CAFABA010000003">
    <property type="protein sequence ID" value="CAB4813027.1"/>
    <property type="molecule type" value="Genomic_DNA"/>
</dbReference>
<dbReference type="AlphaFoldDB" id="A0A6J7F549"/>
<dbReference type="InterPro" id="IPR018490">
    <property type="entry name" value="cNMP-bd_dom_sf"/>
</dbReference>
<reference evidence="4" key="1">
    <citation type="submission" date="2020-05" db="EMBL/GenBank/DDBJ databases">
        <authorList>
            <person name="Chiriac C."/>
            <person name="Salcher M."/>
            <person name="Ghai R."/>
            <person name="Kavagutti S V."/>
        </authorList>
    </citation>
    <scope>NUCLEOTIDE SEQUENCE</scope>
</reference>
<dbReference type="EMBL" id="CAFBOS010000006">
    <property type="protein sequence ID" value="CAB4978305.1"/>
    <property type="molecule type" value="Genomic_DNA"/>
</dbReference>
<dbReference type="SUPFAM" id="SSF51206">
    <property type="entry name" value="cAMP-binding domain-like"/>
    <property type="match status" value="1"/>
</dbReference>
<dbReference type="InterPro" id="IPR050503">
    <property type="entry name" value="cAMP-dep_PK_reg_su-like"/>
</dbReference>